<keyword evidence="6" id="KW-0238">DNA-binding</keyword>
<keyword evidence="9" id="KW-1185">Reference proteome</keyword>
<dbReference type="PANTHER" id="PTHR10290">
    <property type="entry name" value="DNA TOPOISOMERASE I"/>
    <property type="match status" value="1"/>
</dbReference>
<evidence type="ECO:0000313" key="8">
    <source>
        <dbReference type="Ensembl" id="ENSECRP00000025384.1"/>
    </source>
</evidence>
<evidence type="ECO:0000313" key="9">
    <source>
        <dbReference type="Proteomes" id="UP000694620"/>
    </source>
</evidence>
<dbReference type="PRINTS" id="PR00416">
    <property type="entry name" value="EUTPISMRASEI"/>
</dbReference>
<accession>A0A8C4T0G9</accession>
<dbReference type="Pfam" id="PF01028">
    <property type="entry name" value="Topoisom_I"/>
    <property type="match status" value="1"/>
</dbReference>
<dbReference type="SUPFAM" id="SSF56349">
    <property type="entry name" value="DNA breaking-rejoining enzymes"/>
    <property type="match status" value="1"/>
</dbReference>
<keyword evidence="5 6" id="KW-0413">Isomerase</keyword>
<dbReference type="SUPFAM" id="SSF46596">
    <property type="entry name" value="Eukaryotic DNA topoisomerase I, dispensable insert domain"/>
    <property type="match status" value="1"/>
</dbReference>
<dbReference type="GO" id="GO:0006265">
    <property type="term" value="P:DNA topological change"/>
    <property type="evidence" value="ECO:0007669"/>
    <property type="project" value="UniProtKB-UniRule"/>
</dbReference>
<evidence type="ECO:0000256" key="3">
    <source>
        <dbReference type="ARBA" id="ARBA00012891"/>
    </source>
</evidence>
<dbReference type="InterPro" id="IPR001631">
    <property type="entry name" value="TopoI"/>
</dbReference>
<dbReference type="Gene3D" id="1.10.132.10">
    <property type="match status" value="1"/>
</dbReference>
<name>A0A8C4T0G9_ERPCA</name>
<dbReference type="InterPro" id="IPR051062">
    <property type="entry name" value="Topoisomerase_IB"/>
</dbReference>
<keyword evidence="4 6" id="KW-0799">Topoisomerase</keyword>
<dbReference type="GO" id="GO:0005730">
    <property type="term" value="C:nucleolus"/>
    <property type="evidence" value="ECO:0007669"/>
    <property type="project" value="TreeGrafter"/>
</dbReference>
<dbReference type="PANTHER" id="PTHR10290:SF1">
    <property type="entry name" value="DNA TOPOISOMERASE I, MITOCHONDRIAL"/>
    <property type="match status" value="1"/>
</dbReference>
<comment type="catalytic activity">
    <reaction evidence="1 6">
        <text>ATP-independent breakage of single-stranded DNA, followed by passage and rejoining.</text>
        <dbReference type="EC" id="5.6.2.1"/>
    </reaction>
</comment>
<sequence>MNRKTMIIFLYYHILISGILTCTCPELHRLVLTWRVSPPPFCFPQIDIVNKYLRDLMDGLSAEMFRTYNAPITLQQQLKELTDSDGTVAEKILAYNRANRAVMIPFNPEMLEKSMQNLRSKIEQKEFQIKKAKKVLKWEIAAYDSDAAESGSLFKEQLKKLSLQATDKENKHIALKTSMLNYLDPIPIEEIYEKTQREKFAWAIDMTDEGFEF</sequence>
<feature type="active site" description="O-(3'-phospho-DNA)-tyrosine intermediate" evidence="6">
    <location>
        <position position="182"/>
    </location>
</feature>
<dbReference type="Pfam" id="PF14370">
    <property type="entry name" value="Topo_C_assoc"/>
    <property type="match status" value="1"/>
</dbReference>
<dbReference type="GO" id="GO:0005694">
    <property type="term" value="C:chromosome"/>
    <property type="evidence" value="ECO:0007669"/>
    <property type="project" value="InterPro"/>
</dbReference>
<protein>
    <recommendedName>
        <fullName evidence="3">DNA topoisomerase</fullName>
        <ecNumber evidence="3">5.6.2.1</ecNumber>
    </recommendedName>
</protein>
<dbReference type="Ensembl" id="ENSECRT00000025925.1">
    <property type="protein sequence ID" value="ENSECRP00000025384.1"/>
    <property type="gene ID" value="ENSECRG00000017164.1"/>
</dbReference>
<dbReference type="InterPro" id="IPR011010">
    <property type="entry name" value="DNA_brk_join_enz"/>
</dbReference>
<evidence type="ECO:0000256" key="6">
    <source>
        <dbReference type="PROSITE-ProRule" id="PRU01382"/>
    </source>
</evidence>
<dbReference type="GO" id="GO:0006260">
    <property type="term" value="P:DNA replication"/>
    <property type="evidence" value="ECO:0007669"/>
    <property type="project" value="TreeGrafter"/>
</dbReference>
<evidence type="ECO:0000256" key="4">
    <source>
        <dbReference type="ARBA" id="ARBA00023029"/>
    </source>
</evidence>
<organism evidence="8 9">
    <name type="scientific">Erpetoichthys calabaricus</name>
    <name type="common">Rope fish</name>
    <name type="synonym">Calamoichthys calabaricus</name>
    <dbReference type="NCBI Taxonomy" id="27687"/>
    <lineage>
        <taxon>Eukaryota</taxon>
        <taxon>Metazoa</taxon>
        <taxon>Chordata</taxon>
        <taxon>Craniata</taxon>
        <taxon>Vertebrata</taxon>
        <taxon>Euteleostomi</taxon>
        <taxon>Actinopterygii</taxon>
        <taxon>Polypteriformes</taxon>
        <taxon>Polypteridae</taxon>
        <taxon>Erpetoichthys</taxon>
    </lineage>
</organism>
<dbReference type="GO" id="GO:0007059">
    <property type="term" value="P:chromosome segregation"/>
    <property type="evidence" value="ECO:0007669"/>
    <property type="project" value="TreeGrafter"/>
</dbReference>
<evidence type="ECO:0000256" key="1">
    <source>
        <dbReference type="ARBA" id="ARBA00000213"/>
    </source>
</evidence>
<dbReference type="SMART" id="SM00435">
    <property type="entry name" value="TOPEUc"/>
    <property type="match status" value="1"/>
</dbReference>
<dbReference type="PROSITE" id="PS52038">
    <property type="entry name" value="TOPO_IB_2"/>
    <property type="match status" value="1"/>
</dbReference>
<dbReference type="InterPro" id="IPR013499">
    <property type="entry name" value="TopoI_euk"/>
</dbReference>
<evidence type="ECO:0000259" key="7">
    <source>
        <dbReference type="SMART" id="SM00435"/>
    </source>
</evidence>
<dbReference type="InterPro" id="IPR013500">
    <property type="entry name" value="TopoI_cat_euk"/>
</dbReference>
<dbReference type="InterPro" id="IPR014727">
    <property type="entry name" value="TopoI_cat_a/b-sub_euk"/>
</dbReference>
<reference evidence="8" key="1">
    <citation type="submission" date="2025-08" db="UniProtKB">
        <authorList>
            <consortium name="Ensembl"/>
        </authorList>
    </citation>
    <scope>IDENTIFICATION</scope>
</reference>
<evidence type="ECO:0000256" key="2">
    <source>
        <dbReference type="ARBA" id="ARBA00006645"/>
    </source>
</evidence>
<reference evidence="8" key="2">
    <citation type="submission" date="2025-09" db="UniProtKB">
        <authorList>
            <consortium name="Ensembl"/>
        </authorList>
    </citation>
    <scope>IDENTIFICATION</scope>
</reference>
<dbReference type="EC" id="5.6.2.1" evidence="3"/>
<dbReference type="InterPro" id="IPR025834">
    <property type="entry name" value="TopoI_C_dom"/>
</dbReference>
<dbReference type="Proteomes" id="UP000694620">
    <property type="component" value="Unassembled WGS sequence"/>
</dbReference>
<dbReference type="GeneTree" id="ENSGT00940000155006"/>
<evidence type="ECO:0000256" key="5">
    <source>
        <dbReference type="ARBA" id="ARBA00023235"/>
    </source>
</evidence>
<dbReference type="GO" id="GO:0003677">
    <property type="term" value="F:DNA binding"/>
    <property type="evidence" value="ECO:0007669"/>
    <property type="project" value="UniProtKB-UniRule"/>
</dbReference>
<proteinExistence type="inferred from homology"/>
<comment type="similarity">
    <text evidence="2 6">Belongs to the type IB topoisomerase family.</text>
</comment>
<dbReference type="AlphaFoldDB" id="A0A8C4T0G9"/>
<feature type="domain" description="DNA topoisomerase I eukaryotic-type" evidence="7">
    <location>
        <begin position="4"/>
        <end position="185"/>
    </location>
</feature>
<dbReference type="GO" id="GO:0003917">
    <property type="term" value="F:DNA topoisomerase type I (single strand cut, ATP-independent) activity"/>
    <property type="evidence" value="ECO:0007669"/>
    <property type="project" value="UniProtKB-UniRule"/>
</dbReference>